<evidence type="ECO:0000313" key="2">
    <source>
        <dbReference type="Proteomes" id="UP000466396"/>
    </source>
</evidence>
<protein>
    <submittedName>
        <fullName evidence="1">Uncharacterized protein</fullName>
    </submittedName>
</protein>
<reference evidence="1 2" key="1">
    <citation type="journal article" date="2019" name="Emerg. Microbes Infect.">
        <title>Comprehensive subspecies identification of 175 nontuberculous mycobacteria species based on 7547 genomic profiles.</title>
        <authorList>
            <person name="Matsumoto Y."/>
            <person name="Kinjo T."/>
            <person name="Motooka D."/>
            <person name="Nabeya D."/>
            <person name="Jung N."/>
            <person name="Uechi K."/>
            <person name="Horii T."/>
            <person name="Iida T."/>
            <person name="Fujita J."/>
            <person name="Nakamura S."/>
        </authorList>
    </citation>
    <scope>NUCLEOTIDE SEQUENCE [LARGE SCALE GENOMIC DNA]</scope>
    <source>
        <strain evidence="1 2">JCM 15657</strain>
    </source>
</reference>
<name>A0A1X1YNI1_9MYCO</name>
<dbReference type="EMBL" id="AP022581">
    <property type="protein sequence ID" value="BBX98478.1"/>
    <property type="molecule type" value="Genomic_DNA"/>
</dbReference>
<proteinExistence type="predicted"/>
<gene>
    <name evidence="1" type="ORF">MLAC_37720</name>
</gene>
<keyword evidence="2" id="KW-1185">Reference proteome</keyword>
<sequence length="69" mass="7630">MVAQRLTAIRRAECPATLLQERHHLTDEFAQAVRGQVRHQDEPVAGVRLDTAVDLMGDVRGGADEPAPW</sequence>
<dbReference type="Proteomes" id="UP000466396">
    <property type="component" value="Chromosome"/>
</dbReference>
<evidence type="ECO:0000313" key="1">
    <source>
        <dbReference type="EMBL" id="BBX98478.1"/>
    </source>
</evidence>
<dbReference type="KEGG" id="mlj:MLAC_37720"/>
<accession>A0A1X1YNI1</accession>
<organism evidence="1 2">
    <name type="scientific">Mycobacterium lacus</name>
    <dbReference type="NCBI Taxonomy" id="169765"/>
    <lineage>
        <taxon>Bacteria</taxon>
        <taxon>Bacillati</taxon>
        <taxon>Actinomycetota</taxon>
        <taxon>Actinomycetes</taxon>
        <taxon>Mycobacteriales</taxon>
        <taxon>Mycobacteriaceae</taxon>
        <taxon>Mycobacterium</taxon>
    </lineage>
</organism>
<dbReference type="AlphaFoldDB" id="A0A1X1YNI1"/>